<organism evidence="6 7">
    <name type="scientific">Chondromyces crocatus</name>
    <dbReference type="NCBI Taxonomy" id="52"/>
    <lineage>
        <taxon>Bacteria</taxon>
        <taxon>Pseudomonadati</taxon>
        <taxon>Myxococcota</taxon>
        <taxon>Polyangia</taxon>
        <taxon>Polyangiales</taxon>
        <taxon>Polyangiaceae</taxon>
        <taxon>Chondromyces</taxon>
    </lineage>
</organism>
<dbReference type="AlphaFoldDB" id="A0A0K1EI15"/>
<dbReference type="InterPro" id="IPR036939">
    <property type="entry name" value="Cu2_ascorb_mOase_N_sf"/>
</dbReference>
<dbReference type="InterPro" id="IPR008977">
    <property type="entry name" value="PHM/PNGase_F_dom_sf"/>
</dbReference>
<name>A0A0K1EI15_CHOCO</name>
<keyword evidence="3" id="KW-0732">Signal</keyword>
<keyword evidence="7" id="KW-1185">Reference proteome</keyword>
<evidence type="ECO:0000259" key="4">
    <source>
        <dbReference type="Pfam" id="PF01082"/>
    </source>
</evidence>
<dbReference type="EMBL" id="CP012159">
    <property type="protein sequence ID" value="AKT40499.1"/>
    <property type="molecule type" value="Genomic_DNA"/>
</dbReference>
<dbReference type="PROSITE" id="PS51257">
    <property type="entry name" value="PROKAR_LIPOPROTEIN"/>
    <property type="match status" value="1"/>
</dbReference>
<dbReference type="KEGG" id="ccro:CMC5_046540"/>
<dbReference type="Proteomes" id="UP000067626">
    <property type="component" value="Chromosome"/>
</dbReference>
<keyword evidence="1" id="KW-1015">Disulfide bond</keyword>
<feature type="domain" description="Copper type II ascorbate-dependent monooxygenase N-terminal" evidence="4">
    <location>
        <begin position="163"/>
        <end position="264"/>
    </location>
</feature>
<dbReference type="InterPro" id="IPR014784">
    <property type="entry name" value="Cu2_ascorb_mOase-like_C"/>
</dbReference>
<evidence type="ECO:0000256" key="2">
    <source>
        <dbReference type="ARBA" id="ARBA00023180"/>
    </source>
</evidence>
<evidence type="ECO:0000256" key="1">
    <source>
        <dbReference type="ARBA" id="ARBA00023157"/>
    </source>
</evidence>
<dbReference type="GO" id="GO:0004500">
    <property type="term" value="F:dopamine beta-monooxygenase activity"/>
    <property type="evidence" value="ECO:0007669"/>
    <property type="project" value="InterPro"/>
</dbReference>
<keyword evidence="2" id="KW-0325">Glycoprotein</keyword>
<dbReference type="PANTHER" id="PTHR10157">
    <property type="entry name" value="DOPAMINE BETA HYDROXYLASE RELATED"/>
    <property type="match status" value="1"/>
</dbReference>
<dbReference type="STRING" id="52.CMC5_046540"/>
<feature type="signal peptide" evidence="3">
    <location>
        <begin position="1"/>
        <end position="20"/>
    </location>
</feature>
<dbReference type="InterPro" id="IPR000323">
    <property type="entry name" value="Cu2_ascorb_mOase_N"/>
</dbReference>
<proteinExistence type="predicted"/>
<dbReference type="Pfam" id="PF01082">
    <property type="entry name" value="Cu2_monooxygen"/>
    <property type="match status" value="1"/>
</dbReference>
<dbReference type="InterPro" id="IPR024548">
    <property type="entry name" value="Cu2_monoox_C"/>
</dbReference>
<dbReference type="OrthoDB" id="258766at2"/>
<keyword evidence="6" id="KW-0560">Oxidoreductase</keyword>
<reference evidence="6 7" key="1">
    <citation type="submission" date="2015-07" db="EMBL/GenBank/DDBJ databases">
        <title>Genome analysis of myxobacterium Chondromyces crocatus Cm c5 reveals a high potential for natural compound synthesis and the genetic basis for the loss of fruiting body formation.</title>
        <authorList>
            <person name="Zaburannyi N."/>
            <person name="Bunk B."/>
            <person name="Maier J."/>
            <person name="Overmann J."/>
            <person name="Mueller R."/>
        </authorList>
    </citation>
    <scope>NUCLEOTIDE SEQUENCE [LARGE SCALE GENOMIC DNA]</scope>
    <source>
        <strain evidence="6 7">Cm c5</strain>
    </source>
</reference>
<keyword evidence="6" id="KW-0503">Monooxygenase</keyword>
<dbReference type="Gene3D" id="2.60.120.310">
    <property type="entry name" value="Copper type II, ascorbate-dependent monooxygenase, N-terminal domain"/>
    <property type="match status" value="1"/>
</dbReference>
<dbReference type="GO" id="GO:0005507">
    <property type="term" value="F:copper ion binding"/>
    <property type="evidence" value="ECO:0007669"/>
    <property type="project" value="InterPro"/>
</dbReference>
<evidence type="ECO:0000256" key="3">
    <source>
        <dbReference type="SAM" id="SignalP"/>
    </source>
</evidence>
<gene>
    <name evidence="6" type="ORF">CMC5_046540</name>
</gene>
<evidence type="ECO:0000313" key="6">
    <source>
        <dbReference type="EMBL" id="AKT40499.1"/>
    </source>
</evidence>
<evidence type="ECO:0000259" key="5">
    <source>
        <dbReference type="Pfam" id="PF03712"/>
    </source>
</evidence>
<dbReference type="InterPro" id="IPR000945">
    <property type="entry name" value="DBH-like"/>
</dbReference>
<protein>
    <submittedName>
        <fullName evidence="6">Peptidylglycine alpha-amidating monooxygenase</fullName>
    </submittedName>
</protein>
<feature type="chain" id="PRO_5005459478" evidence="3">
    <location>
        <begin position="21"/>
        <end position="434"/>
    </location>
</feature>
<sequence length="434" mass="46190">MRVLSSFAPFLAVIPILVVACSGGDDGKSGTEGTGAGDTGSGLPCEVEAVLQKDCRSCHGSSPQFGAPNPLVTHADLHAAGRSDPSKKVYELVSDRVHDTARPMPPPPASPLGEESLRLLDDWIARGAPAGSTSCEPSGEGGSGNLPTLNCTPDITIQAEAPYVMPKEVEDVYMCYGVDVEIGEKRQIIAHAPRVDNTTIVHHMLLFAADAAYPKTPQVCNGGNMGRLMGVWAPGGQALELPPEAGFAIEGTAHFVVQVHYSNLMGLDGEQDRSGYSLCTTDQLRPNDADVMAFGTNKIAVPPNGSQDVTCDLTIPALFPQITTISGMPHMHKIGTHISTTLLPADGRSPVDLGTSDPWDFDLQEWTDVRTTLGPGDLVRARCAWNNPTPYQVNFGEGTSDEMCFGFVMYYPRITAPQWVWGAPAFLSTCSPTP</sequence>
<accession>A0A0K1EI15</accession>
<dbReference type="PANTHER" id="PTHR10157:SF23">
    <property type="entry name" value="MOXD1 HOMOLOG 1"/>
    <property type="match status" value="1"/>
</dbReference>
<evidence type="ECO:0000313" key="7">
    <source>
        <dbReference type="Proteomes" id="UP000067626"/>
    </source>
</evidence>
<dbReference type="SUPFAM" id="SSF49742">
    <property type="entry name" value="PHM/PNGase F"/>
    <property type="match status" value="2"/>
</dbReference>
<feature type="domain" description="Copper type II ascorbate-dependent monooxygenase C-terminal" evidence="5">
    <location>
        <begin position="288"/>
        <end position="415"/>
    </location>
</feature>
<dbReference type="RefSeq" id="WP_063796332.1">
    <property type="nucleotide sequence ID" value="NZ_CP012159.1"/>
</dbReference>
<dbReference type="Pfam" id="PF03712">
    <property type="entry name" value="Cu2_monoox_C"/>
    <property type="match status" value="1"/>
</dbReference>
<dbReference type="Gene3D" id="2.60.120.230">
    <property type="match status" value="1"/>
</dbReference>